<evidence type="ECO:0000256" key="2">
    <source>
        <dbReference type="ARBA" id="ARBA00023172"/>
    </source>
</evidence>
<dbReference type="InterPro" id="IPR036162">
    <property type="entry name" value="Resolvase-like_N_sf"/>
</dbReference>
<dbReference type="Proteomes" id="UP000476837">
    <property type="component" value="Unassembled WGS sequence"/>
</dbReference>
<evidence type="ECO:0000313" key="5">
    <source>
        <dbReference type="EMBL" id="KAA0686178.1"/>
    </source>
</evidence>
<dbReference type="InterPro" id="IPR050639">
    <property type="entry name" value="SSR_resolvase"/>
</dbReference>
<dbReference type="Gene3D" id="3.40.50.1390">
    <property type="entry name" value="Resolvase, N-terminal catalytic domain"/>
    <property type="match status" value="1"/>
</dbReference>
<dbReference type="AlphaFoldDB" id="A0A6L3B2J1"/>
<feature type="domain" description="Resolvase/invertase-type recombinase catalytic" evidence="4">
    <location>
        <begin position="17"/>
        <end position="153"/>
    </location>
</feature>
<dbReference type="InterPro" id="IPR006119">
    <property type="entry name" value="Resolv_N"/>
</dbReference>
<dbReference type="Pfam" id="PF00239">
    <property type="entry name" value="Resolvase"/>
    <property type="match status" value="1"/>
</dbReference>
<dbReference type="EMBL" id="QOKV01000005">
    <property type="protein sequence ID" value="KAA0686178.1"/>
    <property type="molecule type" value="Genomic_DNA"/>
</dbReference>
<name>A0A6L3B2J1_AZOBR</name>
<accession>A0A6L3B2J1</accession>
<feature type="coiled-coil region" evidence="3">
    <location>
        <begin position="182"/>
        <end position="209"/>
    </location>
</feature>
<proteinExistence type="predicted"/>
<comment type="caution">
    <text evidence="5">The sequence shown here is derived from an EMBL/GenBank/DDBJ whole genome shotgun (WGS) entry which is preliminary data.</text>
</comment>
<dbReference type="PANTHER" id="PTHR30461:SF2">
    <property type="entry name" value="SERINE RECOMBINASE PINE-RELATED"/>
    <property type="match status" value="1"/>
</dbReference>
<protein>
    <submittedName>
        <fullName evidence="5">Resolvase</fullName>
    </submittedName>
</protein>
<keyword evidence="2" id="KW-0233">DNA recombination</keyword>
<reference evidence="5 6" key="1">
    <citation type="submission" date="2018-07" db="EMBL/GenBank/DDBJ databases">
        <title>Genome sequence of Roseomonas fauriae ATCC 49958.</title>
        <authorList>
            <person name="Sant'Anna F.H."/>
            <person name="Baldani J.I."/>
            <person name="Zilli J.E."/>
            <person name="Reis V.M."/>
            <person name="Hartmann A."/>
            <person name="Cruz L."/>
            <person name="de Souza E.M."/>
            <person name="de Oliveira Pedrosa F."/>
            <person name="Passaglia L.M.P."/>
        </authorList>
    </citation>
    <scope>NUCLEOTIDE SEQUENCE [LARGE SCALE GENOMIC DNA]</scope>
    <source>
        <strain evidence="5 6">ATCC 49958</strain>
    </source>
</reference>
<evidence type="ECO:0000259" key="4">
    <source>
        <dbReference type="PROSITE" id="PS51736"/>
    </source>
</evidence>
<gene>
    <name evidence="5" type="ORF">DS837_10795</name>
</gene>
<dbReference type="SUPFAM" id="SSF53041">
    <property type="entry name" value="Resolvase-like"/>
    <property type="match status" value="1"/>
</dbReference>
<keyword evidence="3" id="KW-0175">Coiled coil</keyword>
<dbReference type="GO" id="GO:0000150">
    <property type="term" value="F:DNA strand exchange activity"/>
    <property type="evidence" value="ECO:0007669"/>
    <property type="project" value="InterPro"/>
</dbReference>
<evidence type="ECO:0000256" key="3">
    <source>
        <dbReference type="SAM" id="Coils"/>
    </source>
</evidence>
<sequence>MGVPRVTFATETGKAPKFVAYYRVSTDKQGKSGLGLEAQQATAERYVASVGGRLVDSYTEVESGKRADRPQLAAALRACRIHRATLVIAKLDRLSRNVAFISALMDSGAEFFACDVPAANKMVIHIMAALAEHERDIISQRTKAALGALKERGKRLGFANTAVRGAEAAIVAGNKGRPTAVKRSAEARRERFAAQVADLRDLIEHLRTDKGITTQKALADELNSRDIPTPRGKRWHQGSVRRLLIAMAAETRAKERAAA</sequence>
<evidence type="ECO:0000313" key="6">
    <source>
        <dbReference type="Proteomes" id="UP000476837"/>
    </source>
</evidence>
<evidence type="ECO:0000256" key="1">
    <source>
        <dbReference type="ARBA" id="ARBA00023125"/>
    </source>
</evidence>
<dbReference type="GO" id="GO:0003677">
    <property type="term" value="F:DNA binding"/>
    <property type="evidence" value="ECO:0007669"/>
    <property type="project" value="UniProtKB-KW"/>
</dbReference>
<keyword evidence="1" id="KW-0238">DNA-binding</keyword>
<organism evidence="5 6">
    <name type="scientific">Azospirillum brasilense</name>
    <dbReference type="NCBI Taxonomy" id="192"/>
    <lineage>
        <taxon>Bacteria</taxon>
        <taxon>Pseudomonadati</taxon>
        <taxon>Pseudomonadota</taxon>
        <taxon>Alphaproteobacteria</taxon>
        <taxon>Rhodospirillales</taxon>
        <taxon>Azospirillaceae</taxon>
        <taxon>Azospirillum</taxon>
    </lineage>
</organism>
<dbReference type="SMART" id="SM00857">
    <property type="entry name" value="Resolvase"/>
    <property type="match status" value="1"/>
</dbReference>
<dbReference type="PROSITE" id="PS51736">
    <property type="entry name" value="RECOMBINASES_3"/>
    <property type="match status" value="1"/>
</dbReference>
<dbReference type="CDD" id="cd00338">
    <property type="entry name" value="Ser_Recombinase"/>
    <property type="match status" value="1"/>
</dbReference>
<dbReference type="PANTHER" id="PTHR30461">
    <property type="entry name" value="DNA-INVERTASE FROM LAMBDOID PROPHAGE"/>
    <property type="match status" value="1"/>
</dbReference>